<comment type="caution">
    <text evidence="5">The sequence shown here is derived from an EMBL/GenBank/DDBJ whole genome shotgun (WGS) entry which is preliminary data.</text>
</comment>
<accession>A0A563UIT4</accession>
<dbReference type="CDD" id="cd04186">
    <property type="entry name" value="GT_2_like_c"/>
    <property type="match status" value="1"/>
</dbReference>
<organism evidence="5 6">
    <name type="scientific">Mucilaginibacter pallidiroseus</name>
    <dbReference type="NCBI Taxonomy" id="2599295"/>
    <lineage>
        <taxon>Bacteria</taxon>
        <taxon>Pseudomonadati</taxon>
        <taxon>Bacteroidota</taxon>
        <taxon>Sphingobacteriia</taxon>
        <taxon>Sphingobacteriales</taxon>
        <taxon>Sphingobacteriaceae</taxon>
        <taxon>Mucilaginibacter</taxon>
    </lineage>
</organism>
<gene>
    <name evidence="5" type="ORF">FPZ43_01490</name>
</gene>
<dbReference type="InterPro" id="IPR001173">
    <property type="entry name" value="Glyco_trans_2-like"/>
</dbReference>
<dbReference type="SUPFAM" id="SSF53448">
    <property type="entry name" value="Nucleotide-diphospho-sugar transferases"/>
    <property type="match status" value="1"/>
</dbReference>
<keyword evidence="6" id="KW-1185">Reference proteome</keyword>
<dbReference type="EMBL" id="VOEJ01000001">
    <property type="protein sequence ID" value="TWR31178.1"/>
    <property type="molecule type" value="Genomic_DNA"/>
</dbReference>
<dbReference type="OrthoDB" id="9771846at2"/>
<comment type="similarity">
    <text evidence="1">Belongs to the glycosyltransferase 2 family.</text>
</comment>
<dbReference type="InterPro" id="IPR029044">
    <property type="entry name" value="Nucleotide-diphossugar_trans"/>
</dbReference>
<dbReference type="Proteomes" id="UP000320042">
    <property type="component" value="Unassembled WGS sequence"/>
</dbReference>
<name>A0A563UIT4_9SPHI</name>
<dbReference type="PANTHER" id="PTHR43179:SF12">
    <property type="entry name" value="GALACTOFURANOSYLTRANSFERASE GLFT2"/>
    <property type="match status" value="1"/>
</dbReference>
<protein>
    <submittedName>
        <fullName evidence="5">Glycosyltransferase family 2 protein</fullName>
    </submittedName>
</protein>
<dbReference type="Gene3D" id="3.90.550.10">
    <property type="entry name" value="Spore Coat Polysaccharide Biosynthesis Protein SpsA, Chain A"/>
    <property type="match status" value="1"/>
</dbReference>
<dbReference type="AlphaFoldDB" id="A0A563UIT4"/>
<dbReference type="GO" id="GO:0016757">
    <property type="term" value="F:glycosyltransferase activity"/>
    <property type="evidence" value="ECO:0007669"/>
    <property type="project" value="UniProtKB-KW"/>
</dbReference>
<evidence type="ECO:0000313" key="5">
    <source>
        <dbReference type="EMBL" id="TWR31178.1"/>
    </source>
</evidence>
<evidence type="ECO:0000259" key="4">
    <source>
        <dbReference type="Pfam" id="PF00535"/>
    </source>
</evidence>
<sequence length="292" mass="33569">MPSIGLVTVLYNSNEVLEGFFKSLSLQDFKDYHLYIVDNSPSSSTDTLIADLSVKFPLSEFTHIKNDENAGVAKGNNQGIKRAMEDGAEYLLLLNNDIEFSQPYLLSQMLELALKGENIIVPKILYFDSKRIWMAGGELLKRKGYTIHVGEDEIDNGQYNTNAYYKYAPTCFMLISKQVFDKVGYMDERYFVYFDDTDFIYRAVNNGYKVLYVGKLEVLHKVSSTTGGYETPFGVYYTTRNRIFFIRKNLTMLTKVVALSYTLFTRIIKALRYDKQQLVQLKQGIKDGLELK</sequence>
<evidence type="ECO:0000313" key="6">
    <source>
        <dbReference type="Proteomes" id="UP000320042"/>
    </source>
</evidence>
<keyword evidence="2" id="KW-0328">Glycosyltransferase</keyword>
<feature type="domain" description="Glycosyltransferase 2-like" evidence="4">
    <location>
        <begin position="7"/>
        <end position="150"/>
    </location>
</feature>
<keyword evidence="3 5" id="KW-0808">Transferase</keyword>
<evidence type="ECO:0000256" key="1">
    <source>
        <dbReference type="ARBA" id="ARBA00006739"/>
    </source>
</evidence>
<dbReference type="Pfam" id="PF00535">
    <property type="entry name" value="Glycos_transf_2"/>
    <property type="match status" value="1"/>
</dbReference>
<proteinExistence type="inferred from homology"/>
<evidence type="ECO:0000256" key="3">
    <source>
        <dbReference type="ARBA" id="ARBA00022679"/>
    </source>
</evidence>
<dbReference type="RefSeq" id="WP_146380075.1">
    <property type="nucleotide sequence ID" value="NZ_VOEJ01000001.1"/>
</dbReference>
<dbReference type="PANTHER" id="PTHR43179">
    <property type="entry name" value="RHAMNOSYLTRANSFERASE WBBL"/>
    <property type="match status" value="1"/>
</dbReference>
<evidence type="ECO:0000256" key="2">
    <source>
        <dbReference type="ARBA" id="ARBA00022676"/>
    </source>
</evidence>
<reference evidence="5 6" key="1">
    <citation type="submission" date="2019-07" db="EMBL/GenBank/DDBJ databases">
        <authorList>
            <person name="Kim J."/>
        </authorList>
    </citation>
    <scope>NUCLEOTIDE SEQUENCE [LARGE SCALE GENOMIC DNA]</scope>
    <source>
        <strain evidence="6">dk17</strain>
    </source>
</reference>